<evidence type="ECO:0000256" key="2">
    <source>
        <dbReference type="ARBA" id="ARBA00006295"/>
    </source>
</evidence>
<dbReference type="InterPro" id="IPR041468">
    <property type="entry name" value="HTH_ParB/Spo0J"/>
</dbReference>
<protein>
    <submittedName>
        <fullName evidence="9">Nucleoid occlusion protein</fullName>
    </submittedName>
</protein>
<name>A0A8A0RLZ9_9FIRM</name>
<keyword evidence="5" id="KW-0238">DNA-binding</keyword>
<dbReference type="PANTHER" id="PTHR33375">
    <property type="entry name" value="CHROMOSOME-PARTITIONING PROTEIN PARB-RELATED"/>
    <property type="match status" value="1"/>
</dbReference>
<dbReference type="InterPro" id="IPR001387">
    <property type="entry name" value="Cro/C1-type_HTH"/>
</dbReference>
<comment type="similarity">
    <text evidence="2">Belongs to the ParB family.</text>
</comment>
<dbReference type="GO" id="GO:0009295">
    <property type="term" value="C:nucleoid"/>
    <property type="evidence" value="ECO:0007669"/>
    <property type="project" value="UniProtKB-SubCell"/>
</dbReference>
<dbReference type="GO" id="GO:0045881">
    <property type="term" value="P:positive regulation of sporulation resulting in formation of a cellular spore"/>
    <property type="evidence" value="ECO:0007669"/>
    <property type="project" value="TreeGrafter"/>
</dbReference>
<dbReference type="SMART" id="SM00470">
    <property type="entry name" value="ParB"/>
    <property type="match status" value="1"/>
</dbReference>
<keyword evidence="7" id="KW-0131">Cell cycle</keyword>
<dbReference type="SUPFAM" id="SSF109709">
    <property type="entry name" value="KorB DNA-binding domain-like"/>
    <property type="match status" value="1"/>
</dbReference>
<dbReference type="InterPro" id="IPR023705">
    <property type="entry name" value="Nucleoid_occlusion_protein"/>
</dbReference>
<evidence type="ECO:0000256" key="7">
    <source>
        <dbReference type="ARBA" id="ARBA00023306"/>
    </source>
</evidence>
<dbReference type="Gene3D" id="3.90.1530.30">
    <property type="match status" value="1"/>
</dbReference>
<proteinExistence type="inferred from homology"/>
<dbReference type="RefSeq" id="WP_206708846.1">
    <property type="nucleotide sequence ID" value="NZ_CP059066.1"/>
</dbReference>
<organism evidence="9 10">
    <name type="scientific">Koleobacter methoxysyntrophicus</name>
    <dbReference type="NCBI Taxonomy" id="2751313"/>
    <lineage>
        <taxon>Bacteria</taxon>
        <taxon>Bacillati</taxon>
        <taxon>Bacillota</taxon>
        <taxon>Clostridia</taxon>
        <taxon>Koleobacterales</taxon>
        <taxon>Koleobacteraceae</taxon>
        <taxon>Koleobacter</taxon>
    </lineage>
</organism>
<dbReference type="Gene3D" id="1.10.10.2830">
    <property type="match status" value="1"/>
</dbReference>
<evidence type="ECO:0000256" key="1">
    <source>
        <dbReference type="ARBA" id="ARBA00004453"/>
    </source>
</evidence>
<dbReference type="SUPFAM" id="SSF110849">
    <property type="entry name" value="ParB/Sulfiredoxin"/>
    <property type="match status" value="1"/>
</dbReference>
<dbReference type="PROSITE" id="PS50943">
    <property type="entry name" value="HTH_CROC1"/>
    <property type="match status" value="1"/>
</dbReference>
<keyword evidence="6" id="KW-0717">Septation</keyword>
<dbReference type="NCBIfam" id="TIGR00180">
    <property type="entry name" value="parB_part"/>
    <property type="match status" value="1"/>
</dbReference>
<dbReference type="Pfam" id="PF02195">
    <property type="entry name" value="ParB_N"/>
    <property type="match status" value="1"/>
</dbReference>
<evidence type="ECO:0000259" key="8">
    <source>
        <dbReference type="PROSITE" id="PS50943"/>
    </source>
</evidence>
<dbReference type="InterPro" id="IPR004437">
    <property type="entry name" value="ParB/RepB/Spo0J"/>
</dbReference>
<sequence length="272" mass="31376">MFGKVKSDVQNISIDMIKPNPYQPRKTFTDDSLIELSNSIKSYGILQPIIVRKVGKTGYELIAGERRWRAAQLAGLKEIPAIVRESHDRECAVMALIENLQREDLNFLEEAEGYYQLITEHKLTQEELAQKVGKNQSTIANKLRLLKLSPEIKKIISREKLSERHARSLLKLPDDEMRKRVLERVCERGLTVRETEELIERIISKELMDDAHKTGKKSRNFIRAFKDIRIFVNQVKKLVADIKDAGLNARYQEQDKGDFIEVVVQIPKNPNA</sequence>
<dbReference type="InterPro" id="IPR003115">
    <property type="entry name" value="ParB_N"/>
</dbReference>
<dbReference type="InterPro" id="IPR050336">
    <property type="entry name" value="Chromosome_partition/occlusion"/>
</dbReference>
<evidence type="ECO:0000256" key="3">
    <source>
        <dbReference type="ARBA" id="ARBA00022490"/>
    </source>
</evidence>
<dbReference type="Proteomes" id="UP000662904">
    <property type="component" value="Chromosome"/>
</dbReference>
<dbReference type="GO" id="GO:0007059">
    <property type="term" value="P:chromosome segregation"/>
    <property type="evidence" value="ECO:0007669"/>
    <property type="project" value="TreeGrafter"/>
</dbReference>
<dbReference type="KEGG" id="kme:H0A61_00978"/>
<dbReference type="FunFam" id="1.10.10.2830:FF:000001">
    <property type="entry name" value="Chromosome partitioning protein ParB"/>
    <property type="match status" value="1"/>
</dbReference>
<keyword evidence="4" id="KW-0132">Cell division</keyword>
<dbReference type="GO" id="GO:0003677">
    <property type="term" value="F:DNA binding"/>
    <property type="evidence" value="ECO:0007669"/>
    <property type="project" value="UniProtKB-KW"/>
</dbReference>
<evidence type="ECO:0000256" key="6">
    <source>
        <dbReference type="ARBA" id="ARBA00023210"/>
    </source>
</evidence>
<dbReference type="NCBIfam" id="TIGR04285">
    <property type="entry name" value="nucleoid_noc"/>
    <property type="match status" value="1"/>
</dbReference>
<dbReference type="GO" id="GO:0005694">
    <property type="term" value="C:chromosome"/>
    <property type="evidence" value="ECO:0007669"/>
    <property type="project" value="TreeGrafter"/>
</dbReference>
<dbReference type="CDD" id="cd16393">
    <property type="entry name" value="SPO0J_N"/>
    <property type="match status" value="1"/>
</dbReference>
<evidence type="ECO:0000313" key="10">
    <source>
        <dbReference type="Proteomes" id="UP000662904"/>
    </source>
</evidence>
<dbReference type="PANTHER" id="PTHR33375:SF8">
    <property type="entry name" value="NUCLEOID OCCLUSION PROTEIN"/>
    <property type="match status" value="1"/>
</dbReference>
<reference evidence="9" key="1">
    <citation type="submission" date="2020-07" db="EMBL/GenBank/DDBJ databases">
        <title>Koleobacter methoxysyntrophicus gen. nov., sp. nov., a novel anaerobic bacterium isolated from deep subsurface oil field and proposal of Koleobacterales ord. nov. in the phylum Firmicutes.</title>
        <authorList>
            <person name="Sakamoto S."/>
            <person name="Tamaki H."/>
        </authorList>
    </citation>
    <scope>NUCLEOTIDE SEQUENCE</scope>
    <source>
        <strain evidence="9">NRmbB1</strain>
    </source>
</reference>
<keyword evidence="10" id="KW-1185">Reference proteome</keyword>
<feature type="domain" description="HTH cro/C1-type" evidence="8">
    <location>
        <begin position="116"/>
        <end position="141"/>
    </location>
</feature>
<dbReference type="Pfam" id="PF17762">
    <property type="entry name" value="HTH_ParB"/>
    <property type="match status" value="1"/>
</dbReference>
<evidence type="ECO:0000256" key="4">
    <source>
        <dbReference type="ARBA" id="ARBA00022618"/>
    </source>
</evidence>
<keyword evidence="3" id="KW-0963">Cytoplasm</keyword>
<accession>A0A8A0RLZ9</accession>
<dbReference type="AlphaFoldDB" id="A0A8A0RLZ9"/>
<comment type="subcellular location">
    <subcellularLocation>
        <location evidence="1">Cytoplasm</location>
        <location evidence="1">Nucleoid</location>
    </subcellularLocation>
</comment>
<dbReference type="FunFam" id="3.90.1530.30:FF:000001">
    <property type="entry name" value="Chromosome partitioning protein ParB"/>
    <property type="match status" value="1"/>
</dbReference>
<dbReference type="EMBL" id="CP059066">
    <property type="protein sequence ID" value="QSQ08640.1"/>
    <property type="molecule type" value="Genomic_DNA"/>
</dbReference>
<evidence type="ECO:0000313" key="9">
    <source>
        <dbReference type="EMBL" id="QSQ08640.1"/>
    </source>
</evidence>
<gene>
    <name evidence="9" type="primary">noc</name>
    <name evidence="9" type="ORF">H0A61_00978</name>
</gene>
<evidence type="ECO:0000256" key="5">
    <source>
        <dbReference type="ARBA" id="ARBA00023125"/>
    </source>
</evidence>
<dbReference type="GO" id="GO:0000917">
    <property type="term" value="P:division septum assembly"/>
    <property type="evidence" value="ECO:0007669"/>
    <property type="project" value="UniProtKB-KW"/>
</dbReference>
<dbReference type="InterPro" id="IPR036086">
    <property type="entry name" value="ParB/Sulfiredoxin_sf"/>
</dbReference>